<accession>A0ABN2HRY6</accession>
<gene>
    <name evidence="1" type="ORF">GCM10009765_47270</name>
</gene>
<protein>
    <submittedName>
        <fullName evidence="1">Uncharacterized protein</fullName>
    </submittedName>
</protein>
<sequence length="105" mass="12308">MITPISKLRELLARTSSLDRTGRGRHELLNLLIRTDPVRHRLHRLALTISQRAPQIRLRLHSLVSARQRAKNPNTYRSRSWRRRLMDKLSLKQIETPNCQKNGGL</sequence>
<evidence type="ECO:0000313" key="1">
    <source>
        <dbReference type="EMBL" id="GAA1692487.1"/>
    </source>
</evidence>
<dbReference type="EMBL" id="BAAANY010000019">
    <property type="protein sequence ID" value="GAA1692487.1"/>
    <property type="molecule type" value="Genomic_DNA"/>
</dbReference>
<organism evidence="1 2">
    <name type="scientific">Fodinicola feengrottensis</name>
    <dbReference type="NCBI Taxonomy" id="435914"/>
    <lineage>
        <taxon>Bacteria</taxon>
        <taxon>Bacillati</taxon>
        <taxon>Actinomycetota</taxon>
        <taxon>Actinomycetes</taxon>
        <taxon>Mycobacteriales</taxon>
        <taxon>Fodinicola</taxon>
    </lineage>
</organism>
<dbReference type="Proteomes" id="UP001500618">
    <property type="component" value="Unassembled WGS sequence"/>
</dbReference>
<evidence type="ECO:0000313" key="2">
    <source>
        <dbReference type="Proteomes" id="UP001500618"/>
    </source>
</evidence>
<comment type="caution">
    <text evidence="1">The sequence shown here is derived from an EMBL/GenBank/DDBJ whole genome shotgun (WGS) entry which is preliminary data.</text>
</comment>
<reference evidence="1 2" key="1">
    <citation type="journal article" date="2019" name="Int. J. Syst. Evol. Microbiol.">
        <title>The Global Catalogue of Microorganisms (GCM) 10K type strain sequencing project: providing services to taxonomists for standard genome sequencing and annotation.</title>
        <authorList>
            <consortium name="The Broad Institute Genomics Platform"/>
            <consortium name="The Broad Institute Genome Sequencing Center for Infectious Disease"/>
            <person name="Wu L."/>
            <person name="Ma J."/>
        </authorList>
    </citation>
    <scope>NUCLEOTIDE SEQUENCE [LARGE SCALE GENOMIC DNA]</scope>
    <source>
        <strain evidence="1 2">JCM 14718</strain>
    </source>
</reference>
<keyword evidence="2" id="KW-1185">Reference proteome</keyword>
<name>A0ABN2HRY6_9ACTN</name>
<proteinExistence type="predicted"/>